<dbReference type="Pfam" id="PF12697">
    <property type="entry name" value="Abhydrolase_6"/>
    <property type="match status" value="1"/>
</dbReference>
<dbReference type="Gene3D" id="3.40.50.1820">
    <property type="entry name" value="alpha/beta hydrolase"/>
    <property type="match status" value="1"/>
</dbReference>
<feature type="domain" description="AB hydrolase-1" evidence="2">
    <location>
        <begin position="25"/>
        <end position="140"/>
    </location>
</feature>
<dbReference type="OrthoDB" id="408373at2759"/>
<accession>A0A319DP63</accession>
<dbReference type="InterPro" id="IPR000073">
    <property type="entry name" value="AB_hydrolase_1"/>
</dbReference>
<dbReference type="SUPFAM" id="SSF53474">
    <property type="entry name" value="alpha/beta-Hydrolases"/>
    <property type="match status" value="1"/>
</dbReference>
<sequence length="197" mass="22226">MYLTKTINGVQICYDECGTVDKPALVLLTGWAHDLRLYDELLPYLSRNYWVIRVCWRGHGPSRDNIPDFGVEEQVSDTIGLLNALEVDTFYLVSHSHGGWSALGIVDKLGKERVLCLLMLDLIMTPPPPQFAAGLQMMQDKKMWKAARQGLYDNWSAGSKNQIAVRVGDLAYELGTVTAGVLYLPLRMIEIRWLGRL</sequence>
<keyword evidence="4" id="KW-1185">Reference proteome</keyword>
<dbReference type="PANTHER" id="PTHR43798:SF31">
    <property type="entry name" value="AB HYDROLASE SUPERFAMILY PROTEIN YCLE"/>
    <property type="match status" value="1"/>
</dbReference>
<protein>
    <submittedName>
        <fullName evidence="3">Alpha/beta-hydrolase</fullName>
    </submittedName>
</protein>
<reference evidence="3 4" key="1">
    <citation type="submission" date="2018-02" db="EMBL/GenBank/DDBJ databases">
        <title>The genomes of Aspergillus section Nigri reveals drivers in fungal speciation.</title>
        <authorList>
            <consortium name="DOE Joint Genome Institute"/>
            <person name="Vesth T.C."/>
            <person name="Nybo J."/>
            <person name="Theobald S."/>
            <person name="Brandl J."/>
            <person name="Frisvad J.C."/>
            <person name="Nielsen K.F."/>
            <person name="Lyhne E.K."/>
            <person name="Kogle M.E."/>
            <person name="Kuo A."/>
            <person name="Riley R."/>
            <person name="Clum A."/>
            <person name="Nolan M."/>
            <person name="Lipzen A."/>
            <person name="Salamov A."/>
            <person name="Henrissat B."/>
            <person name="Wiebenga A."/>
            <person name="De vries R.P."/>
            <person name="Grigoriev I.V."/>
            <person name="Mortensen U.H."/>
            <person name="Andersen M.R."/>
            <person name="Baker S.E."/>
        </authorList>
    </citation>
    <scope>NUCLEOTIDE SEQUENCE [LARGE SCALE GENOMIC DNA]</scope>
    <source>
        <strain evidence="3 4">CBS 707.79</strain>
    </source>
</reference>
<evidence type="ECO:0000259" key="2">
    <source>
        <dbReference type="Pfam" id="PF12697"/>
    </source>
</evidence>
<name>A0A319DP63_9EURO</name>
<evidence type="ECO:0000313" key="3">
    <source>
        <dbReference type="EMBL" id="PYH99445.1"/>
    </source>
</evidence>
<dbReference type="GO" id="GO:0016787">
    <property type="term" value="F:hydrolase activity"/>
    <property type="evidence" value="ECO:0007669"/>
    <property type="project" value="UniProtKB-KW"/>
</dbReference>
<dbReference type="GO" id="GO:0016020">
    <property type="term" value="C:membrane"/>
    <property type="evidence" value="ECO:0007669"/>
    <property type="project" value="TreeGrafter"/>
</dbReference>
<dbReference type="InterPro" id="IPR029058">
    <property type="entry name" value="AB_hydrolase_fold"/>
</dbReference>
<dbReference type="EMBL" id="KZ825802">
    <property type="protein sequence ID" value="PYH99445.1"/>
    <property type="molecule type" value="Genomic_DNA"/>
</dbReference>
<dbReference type="PANTHER" id="PTHR43798">
    <property type="entry name" value="MONOACYLGLYCEROL LIPASE"/>
    <property type="match status" value="1"/>
</dbReference>
<dbReference type="InterPro" id="IPR050266">
    <property type="entry name" value="AB_hydrolase_sf"/>
</dbReference>
<gene>
    <name evidence="3" type="ORF">BO71DRAFT_394323</name>
</gene>
<dbReference type="STRING" id="1448320.A0A319DP63"/>
<proteinExistence type="predicted"/>
<keyword evidence="1 3" id="KW-0378">Hydrolase</keyword>
<organism evidence="3 4">
    <name type="scientific">Aspergillus ellipticus CBS 707.79</name>
    <dbReference type="NCBI Taxonomy" id="1448320"/>
    <lineage>
        <taxon>Eukaryota</taxon>
        <taxon>Fungi</taxon>
        <taxon>Dikarya</taxon>
        <taxon>Ascomycota</taxon>
        <taxon>Pezizomycotina</taxon>
        <taxon>Eurotiomycetes</taxon>
        <taxon>Eurotiomycetidae</taxon>
        <taxon>Eurotiales</taxon>
        <taxon>Aspergillaceae</taxon>
        <taxon>Aspergillus</taxon>
        <taxon>Aspergillus subgen. Circumdati</taxon>
    </lineage>
</organism>
<evidence type="ECO:0000313" key="4">
    <source>
        <dbReference type="Proteomes" id="UP000247810"/>
    </source>
</evidence>
<dbReference type="VEuPathDB" id="FungiDB:BO71DRAFT_394323"/>
<dbReference type="Proteomes" id="UP000247810">
    <property type="component" value="Unassembled WGS sequence"/>
</dbReference>
<dbReference type="AlphaFoldDB" id="A0A319DP63"/>
<evidence type="ECO:0000256" key="1">
    <source>
        <dbReference type="ARBA" id="ARBA00022801"/>
    </source>
</evidence>